<evidence type="ECO:0000313" key="4">
    <source>
        <dbReference type="Proteomes" id="UP000000226"/>
    </source>
</evidence>
<keyword evidence="1" id="KW-1133">Transmembrane helix</keyword>
<keyword evidence="4" id="KW-1185">Reference proteome</keyword>
<accession>V7B6X9</accession>
<dbReference type="AlphaFoldDB" id="V7B6X9"/>
<dbReference type="Proteomes" id="UP000000226">
    <property type="component" value="Chromosome 8"/>
</dbReference>
<dbReference type="InterPro" id="IPR057187">
    <property type="entry name" value="DUF7865"/>
</dbReference>
<sequence length="72" mass="8085">MASLATTFMLIVVTCGALMKLYMKKVYTFSHGAQAVTKLLGLTLHDQLFIKTFDSINARLKIEPFLGFPFLK</sequence>
<evidence type="ECO:0000256" key="1">
    <source>
        <dbReference type="SAM" id="Phobius"/>
    </source>
</evidence>
<gene>
    <name evidence="3" type="ORF">PHAVU_008G126900g</name>
</gene>
<proteinExistence type="predicted"/>
<protein>
    <recommendedName>
        <fullName evidence="2">DUF7865 domain-containing protein</fullName>
    </recommendedName>
</protein>
<evidence type="ECO:0000313" key="3">
    <source>
        <dbReference type="EMBL" id="ESW12608.1"/>
    </source>
</evidence>
<dbReference type="Pfam" id="PF25266">
    <property type="entry name" value="DUF7865"/>
    <property type="match status" value="1"/>
</dbReference>
<organism evidence="3 4">
    <name type="scientific">Phaseolus vulgaris</name>
    <name type="common">Kidney bean</name>
    <name type="synonym">French bean</name>
    <dbReference type="NCBI Taxonomy" id="3885"/>
    <lineage>
        <taxon>Eukaryota</taxon>
        <taxon>Viridiplantae</taxon>
        <taxon>Streptophyta</taxon>
        <taxon>Embryophyta</taxon>
        <taxon>Tracheophyta</taxon>
        <taxon>Spermatophyta</taxon>
        <taxon>Magnoliopsida</taxon>
        <taxon>eudicotyledons</taxon>
        <taxon>Gunneridae</taxon>
        <taxon>Pentapetalae</taxon>
        <taxon>rosids</taxon>
        <taxon>fabids</taxon>
        <taxon>Fabales</taxon>
        <taxon>Fabaceae</taxon>
        <taxon>Papilionoideae</taxon>
        <taxon>50 kb inversion clade</taxon>
        <taxon>NPAAA clade</taxon>
        <taxon>indigoferoid/millettioid clade</taxon>
        <taxon>Phaseoleae</taxon>
        <taxon>Phaseolus</taxon>
    </lineage>
</organism>
<dbReference type="PANTHER" id="PTHR34274:SF7">
    <property type="entry name" value="TRANSMEMBRANE PROTEIN"/>
    <property type="match status" value="1"/>
</dbReference>
<name>V7B6X9_PHAVU</name>
<feature type="domain" description="DUF7865" evidence="2">
    <location>
        <begin position="9"/>
        <end position="57"/>
    </location>
</feature>
<reference evidence="4" key="1">
    <citation type="journal article" date="2014" name="Nat. Genet.">
        <title>A reference genome for common bean and genome-wide analysis of dual domestications.</title>
        <authorList>
            <person name="Schmutz J."/>
            <person name="McClean P.E."/>
            <person name="Mamidi S."/>
            <person name="Wu G.A."/>
            <person name="Cannon S.B."/>
            <person name="Grimwood J."/>
            <person name="Jenkins J."/>
            <person name="Shu S."/>
            <person name="Song Q."/>
            <person name="Chavarro C."/>
            <person name="Torres-Torres M."/>
            <person name="Geffroy V."/>
            <person name="Moghaddam S.M."/>
            <person name="Gao D."/>
            <person name="Abernathy B."/>
            <person name="Barry K."/>
            <person name="Blair M."/>
            <person name="Brick M.A."/>
            <person name="Chovatia M."/>
            <person name="Gepts P."/>
            <person name="Goodstein D.M."/>
            <person name="Gonzales M."/>
            <person name="Hellsten U."/>
            <person name="Hyten D.L."/>
            <person name="Jia G."/>
            <person name="Kelly J.D."/>
            <person name="Kudrna D."/>
            <person name="Lee R."/>
            <person name="Richard M.M."/>
            <person name="Miklas P.N."/>
            <person name="Osorno J.M."/>
            <person name="Rodrigues J."/>
            <person name="Thareau V."/>
            <person name="Urrea C.A."/>
            <person name="Wang M."/>
            <person name="Yu Y."/>
            <person name="Zhang M."/>
            <person name="Wing R.A."/>
            <person name="Cregan P.B."/>
            <person name="Rokhsar D.S."/>
            <person name="Jackson S.A."/>
        </authorList>
    </citation>
    <scope>NUCLEOTIDE SEQUENCE [LARGE SCALE GENOMIC DNA]</scope>
    <source>
        <strain evidence="4">cv. G19833</strain>
    </source>
</reference>
<dbReference type="STRING" id="3885.V7B6X9"/>
<dbReference type="Gramene" id="ESW12608">
    <property type="protein sequence ID" value="ESW12608"/>
    <property type="gene ID" value="PHAVU_008G126900g"/>
</dbReference>
<keyword evidence="1" id="KW-0472">Membrane</keyword>
<dbReference type="EMBL" id="CM002295">
    <property type="protein sequence ID" value="ESW12608.1"/>
    <property type="molecule type" value="Genomic_DNA"/>
</dbReference>
<keyword evidence="1" id="KW-0812">Transmembrane</keyword>
<evidence type="ECO:0000259" key="2">
    <source>
        <dbReference type="Pfam" id="PF25266"/>
    </source>
</evidence>
<dbReference type="PANTHER" id="PTHR34274">
    <property type="entry name" value="TRANSMEMBRANE PROTEIN"/>
    <property type="match status" value="1"/>
</dbReference>
<feature type="transmembrane region" description="Helical" evidence="1">
    <location>
        <begin position="6"/>
        <end position="23"/>
    </location>
</feature>